<dbReference type="InterPro" id="IPR023213">
    <property type="entry name" value="CAT-like_dom_sf"/>
</dbReference>
<dbReference type="Pfam" id="PF02458">
    <property type="entry name" value="Transferase"/>
    <property type="match status" value="1"/>
</dbReference>
<evidence type="ECO:0000256" key="3">
    <source>
        <dbReference type="ARBA" id="ARBA00023315"/>
    </source>
</evidence>
<protein>
    <submittedName>
        <fullName evidence="4">Uncharacterized protein</fullName>
    </submittedName>
</protein>
<evidence type="ECO:0000313" key="5">
    <source>
        <dbReference type="Proteomes" id="UP000017836"/>
    </source>
</evidence>
<dbReference type="EMBL" id="KI397501">
    <property type="protein sequence ID" value="ERM95030.1"/>
    <property type="molecule type" value="Genomic_DNA"/>
</dbReference>
<name>W1NIN0_AMBTC</name>
<proteinExistence type="inferred from homology"/>
<keyword evidence="3" id="KW-0012">Acyltransferase</keyword>
<dbReference type="AlphaFoldDB" id="W1NIN0"/>
<dbReference type="Gene3D" id="3.30.559.10">
    <property type="entry name" value="Chloramphenicol acetyltransferase-like domain"/>
    <property type="match status" value="1"/>
</dbReference>
<sequence>MLKVNVVRSHIIKPFSANSPHLHRLNLSLVEQFIPIIYILRTLFYFSPHESKEDGDLDNYACKLKKLLSLFFYRFSRTAVGNDGSAAYIECNDKGVEFKEAEVVEDLCELLNHPPVNESHKLLPTLIAAWVLHCPSNSRDRQSGWATRESMDAFMEKISEKTTGSVALKLYKGSLKGQSMERG</sequence>
<evidence type="ECO:0000256" key="2">
    <source>
        <dbReference type="ARBA" id="ARBA00022679"/>
    </source>
</evidence>
<dbReference type="PANTHER" id="PTHR31623">
    <property type="entry name" value="F21J9.9"/>
    <property type="match status" value="1"/>
</dbReference>
<accession>W1NIN0</accession>
<reference evidence="5" key="1">
    <citation type="journal article" date="2013" name="Science">
        <title>The Amborella genome and the evolution of flowering plants.</title>
        <authorList>
            <consortium name="Amborella Genome Project"/>
        </authorList>
    </citation>
    <scope>NUCLEOTIDE SEQUENCE [LARGE SCALE GENOMIC DNA]</scope>
</reference>
<organism evidence="4 5">
    <name type="scientific">Amborella trichopoda</name>
    <dbReference type="NCBI Taxonomy" id="13333"/>
    <lineage>
        <taxon>Eukaryota</taxon>
        <taxon>Viridiplantae</taxon>
        <taxon>Streptophyta</taxon>
        <taxon>Embryophyta</taxon>
        <taxon>Tracheophyta</taxon>
        <taxon>Spermatophyta</taxon>
        <taxon>Magnoliopsida</taxon>
        <taxon>Amborellales</taxon>
        <taxon>Amborellaceae</taxon>
        <taxon>Amborella</taxon>
    </lineage>
</organism>
<dbReference type="Proteomes" id="UP000017836">
    <property type="component" value="Unassembled WGS sequence"/>
</dbReference>
<evidence type="ECO:0000313" key="4">
    <source>
        <dbReference type="EMBL" id="ERM95030.1"/>
    </source>
</evidence>
<comment type="similarity">
    <text evidence="1">Belongs to the plant acyltransferase family.</text>
</comment>
<gene>
    <name evidence="4" type="ORF">AMTR_s00009p00241510</name>
</gene>
<keyword evidence="2" id="KW-0808">Transferase</keyword>
<evidence type="ECO:0000256" key="1">
    <source>
        <dbReference type="ARBA" id="ARBA00009861"/>
    </source>
</evidence>
<dbReference type="GO" id="GO:0016746">
    <property type="term" value="F:acyltransferase activity"/>
    <property type="evidence" value="ECO:0007669"/>
    <property type="project" value="UniProtKB-KW"/>
</dbReference>
<dbReference type="Gramene" id="ERM95030">
    <property type="protein sequence ID" value="ERM95030"/>
    <property type="gene ID" value="AMTR_s00009p00241510"/>
</dbReference>
<dbReference type="PANTHER" id="PTHR31623:SF17">
    <property type="entry name" value="F21J9.9"/>
    <property type="match status" value="1"/>
</dbReference>
<keyword evidence="5" id="KW-1185">Reference proteome</keyword>
<dbReference type="HOGENOM" id="CLU_1477085_0_0_1"/>